<feature type="transmembrane region" description="Helical" evidence="10">
    <location>
        <begin position="39"/>
        <end position="56"/>
    </location>
</feature>
<comment type="similarity">
    <text evidence="2 10">Belongs to the FliR/MopE/SpaR family.</text>
</comment>
<dbReference type="PRINTS" id="PR00953">
    <property type="entry name" value="TYPE3IMRPROT"/>
</dbReference>
<dbReference type="EMBL" id="JBBMEX010000007">
    <property type="protein sequence ID" value="MEQ2557804.1"/>
    <property type="molecule type" value="Genomic_DNA"/>
</dbReference>
<evidence type="ECO:0000256" key="2">
    <source>
        <dbReference type="ARBA" id="ARBA00009772"/>
    </source>
</evidence>
<evidence type="ECO:0000256" key="3">
    <source>
        <dbReference type="ARBA" id="ARBA00021717"/>
    </source>
</evidence>
<dbReference type="Pfam" id="PF01311">
    <property type="entry name" value="Bac_export_1"/>
    <property type="match status" value="1"/>
</dbReference>
<keyword evidence="8 10" id="KW-0975">Bacterial flagellum</keyword>
<evidence type="ECO:0000256" key="8">
    <source>
        <dbReference type="ARBA" id="ARBA00023143"/>
    </source>
</evidence>
<feature type="transmembrane region" description="Helical" evidence="10">
    <location>
        <begin position="127"/>
        <end position="145"/>
    </location>
</feature>
<reference evidence="11 12" key="1">
    <citation type="submission" date="2024-03" db="EMBL/GenBank/DDBJ databases">
        <title>Human intestinal bacterial collection.</title>
        <authorList>
            <person name="Pauvert C."/>
            <person name="Hitch T.C.A."/>
            <person name="Clavel T."/>
        </authorList>
    </citation>
    <scope>NUCLEOTIDE SEQUENCE [LARGE SCALE GENOMIC DNA]</scope>
    <source>
        <strain evidence="11 12">CLA-AA-H185</strain>
    </source>
</reference>
<dbReference type="InterPro" id="IPR002010">
    <property type="entry name" value="T3SS_IM_R"/>
</dbReference>
<evidence type="ECO:0000256" key="1">
    <source>
        <dbReference type="ARBA" id="ARBA00002578"/>
    </source>
</evidence>
<keyword evidence="6 10" id="KW-1133">Transmembrane helix</keyword>
<keyword evidence="12" id="KW-1185">Reference proteome</keyword>
<evidence type="ECO:0000256" key="7">
    <source>
        <dbReference type="ARBA" id="ARBA00023136"/>
    </source>
</evidence>
<dbReference type="NCBIfam" id="TIGR01400">
    <property type="entry name" value="fliR"/>
    <property type="match status" value="1"/>
</dbReference>
<keyword evidence="5 10" id="KW-0812">Transmembrane</keyword>
<keyword evidence="11" id="KW-0969">Cilium</keyword>
<feature type="transmembrane region" description="Helical" evidence="10">
    <location>
        <begin position="68"/>
        <end position="97"/>
    </location>
</feature>
<proteinExistence type="inferred from homology"/>
<dbReference type="RefSeq" id="WP_177963037.1">
    <property type="nucleotide sequence ID" value="NZ_JBBMEX010000007.1"/>
</dbReference>
<dbReference type="Proteomes" id="UP001454489">
    <property type="component" value="Unassembled WGS sequence"/>
</dbReference>
<keyword evidence="7 10" id="KW-0472">Membrane</keyword>
<evidence type="ECO:0000256" key="9">
    <source>
        <dbReference type="NCBIfam" id="TIGR01400"/>
    </source>
</evidence>
<accession>A0ABV1HDM4</accession>
<evidence type="ECO:0000313" key="11">
    <source>
        <dbReference type="EMBL" id="MEQ2557804.1"/>
    </source>
</evidence>
<evidence type="ECO:0000256" key="10">
    <source>
        <dbReference type="RuleBase" id="RU362071"/>
    </source>
</evidence>
<evidence type="ECO:0000256" key="4">
    <source>
        <dbReference type="ARBA" id="ARBA00022475"/>
    </source>
</evidence>
<dbReference type="InterPro" id="IPR006303">
    <property type="entry name" value="FliR"/>
</dbReference>
<organism evidence="11 12">
    <name type="scientific">Maccoyibacter intestinihominis</name>
    <dbReference type="NCBI Taxonomy" id="3133499"/>
    <lineage>
        <taxon>Bacteria</taxon>
        <taxon>Bacillati</taxon>
        <taxon>Bacillota</taxon>
        <taxon>Clostridia</taxon>
        <taxon>Lachnospirales</taxon>
        <taxon>Lachnospiraceae</taxon>
        <taxon>Maccoyibacter</taxon>
    </lineage>
</organism>
<evidence type="ECO:0000256" key="6">
    <source>
        <dbReference type="ARBA" id="ARBA00022989"/>
    </source>
</evidence>
<evidence type="ECO:0000313" key="12">
    <source>
        <dbReference type="Proteomes" id="UP001454489"/>
    </source>
</evidence>
<name>A0ABV1HDM4_9FIRM</name>
<protein>
    <recommendedName>
        <fullName evidence="3 9">Flagellar biosynthetic protein FliR</fullName>
    </recommendedName>
</protein>
<keyword evidence="4 10" id="KW-1003">Cell membrane</keyword>
<sequence>MVNLSFSLVTFEYFLMIVVRVASFVAVAPFYGTNNTPRRVKIGFSVMVAILLFQILERPALDYEGVFGFAVIIIREGITGLLIGFAASVCNSIILLAGNMIDMEIGLSMATEYDPMNNTQVNITGQLYNYLLLLLLIATDMHHYILRAVVDSYKLIPVNGQVFQWDHLFQSFLTYMTDLFVIAFRIILPIFAVMMILNCILGIMAKVAPQMNMFAIGMQMKILIGFLIMFLTIRLLPSISNFVFKEMKKLIVSFIEGMY</sequence>
<dbReference type="PANTHER" id="PTHR30065">
    <property type="entry name" value="FLAGELLAR BIOSYNTHETIC PROTEIN FLIR"/>
    <property type="match status" value="1"/>
</dbReference>
<keyword evidence="11" id="KW-0966">Cell projection</keyword>
<comment type="subcellular location">
    <subcellularLocation>
        <location evidence="10">Cell membrane</location>
        <topology evidence="10">Multi-pass membrane protein</topology>
    </subcellularLocation>
    <subcellularLocation>
        <location evidence="10">Bacterial flagellum basal body</location>
    </subcellularLocation>
</comment>
<keyword evidence="11" id="KW-0282">Flagellum</keyword>
<feature type="transmembrane region" description="Helical" evidence="10">
    <location>
        <begin position="179"/>
        <end position="201"/>
    </location>
</feature>
<evidence type="ECO:0000256" key="5">
    <source>
        <dbReference type="ARBA" id="ARBA00022692"/>
    </source>
</evidence>
<comment type="caution">
    <text evidence="11">The sequence shown here is derived from an EMBL/GenBank/DDBJ whole genome shotgun (WGS) entry which is preliminary data.</text>
</comment>
<comment type="function">
    <text evidence="1 10">Role in flagellar biosynthesis.</text>
</comment>
<gene>
    <name evidence="11" type="primary">fliR</name>
    <name evidence="11" type="ORF">WMO43_07970</name>
</gene>
<feature type="transmembrane region" description="Helical" evidence="10">
    <location>
        <begin position="13"/>
        <end position="32"/>
    </location>
</feature>
<feature type="transmembrane region" description="Helical" evidence="10">
    <location>
        <begin position="222"/>
        <end position="244"/>
    </location>
</feature>
<dbReference type="PANTHER" id="PTHR30065:SF1">
    <property type="entry name" value="SURFACE PRESENTATION OF ANTIGENS PROTEIN SPAR"/>
    <property type="match status" value="1"/>
</dbReference>